<organism evidence="2 3">
    <name type="scientific">Athelia psychrophila</name>
    <dbReference type="NCBI Taxonomy" id="1759441"/>
    <lineage>
        <taxon>Eukaryota</taxon>
        <taxon>Fungi</taxon>
        <taxon>Dikarya</taxon>
        <taxon>Basidiomycota</taxon>
        <taxon>Agaricomycotina</taxon>
        <taxon>Agaricomycetes</taxon>
        <taxon>Agaricomycetidae</taxon>
        <taxon>Atheliales</taxon>
        <taxon>Atheliaceae</taxon>
        <taxon>Athelia</taxon>
    </lineage>
</organism>
<dbReference type="AlphaFoldDB" id="A0A166G2N0"/>
<dbReference type="EMBL" id="KV417583">
    <property type="protein sequence ID" value="KZP17408.1"/>
    <property type="molecule type" value="Genomic_DNA"/>
</dbReference>
<evidence type="ECO:0000313" key="2">
    <source>
        <dbReference type="EMBL" id="KZP17408.1"/>
    </source>
</evidence>
<feature type="compositionally biased region" description="Polar residues" evidence="1">
    <location>
        <begin position="51"/>
        <end position="60"/>
    </location>
</feature>
<evidence type="ECO:0000256" key="1">
    <source>
        <dbReference type="SAM" id="MobiDB-lite"/>
    </source>
</evidence>
<accession>A0A166G2N0</accession>
<name>A0A166G2N0_9AGAM</name>
<feature type="compositionally biased region" description="Polar residues" evidence="1">
    <location>
        <begin position="32"/>
        <end position="41"/>
    </location>
</feature>
<protein>
    <submittedName>
        <fullName evidence="2">Uncharacterized protein</fullName>
    </submittedName>
</protein>
<proteinExistence type="predicted"/>
<feature type="region of interest" description="Disordered" evidence="1">
    <location>
        <begin position="29"/>
        <end position="60"/>
    </location>
</feature>
<sequence>MPTFQKPACNCTRRLATARTIPTQVHKIVPASHSTETSPSRRTYKKADHLQLQSSQVRFL</sequence>
<gene>
    <name evidence="2" type="ORF">FIBSPDRAFT_30803</name>
</gene>
<dbReference type="Proteomes" id="UP000076532">
    <property type="component" value="Unassembled WGS sequence"/>
</dbReference>
<reference evidence="2 3" key="1">
    <citation type="journal article" date="2016" name="Mol. Biol. Evol.">
        <title>Comparative Genomics of Early-Diverging Mushroom-Forming Fungi Provides Insights into the Origins of Lignocellulose Decay Capabilities.</title>
        <authorList>
            <person name="Nagy L.G."/>
            <person name="Riley R."/>
            <person name="Tritt A."/>
            <person name="Adam C."/>
            <person name="Daum C."/>
            <person name="Floudas D."/>
            <person name="Sun H."/>
            <person name="Yadav J.S."/>
            <person name="Pangilinan J."/>
            <person name="Larsson K.H."/>
            <person name="Matsuura K."/>
            <person name="Barry K."/>
            <person name="Labutti K."/>
            <person name="Kuo R."/>
            <person name="Ohm R.A."/>
            <person name="Bhattacharya S.S."/>
            <person name="Shirouzu T."/>
            <person name="Yoshinaga Y."/>
            <person name="Martin F.M."/>
            <person name="Grigoriev I.V."/>
            <person name="Hibbett D.S."/>
        </authorList>
    </citation>
    <scope>NUCLEOTIDE SEQUENCE [LARGE SCALE GENOMIC DNA]</scope>
    <source>
        <strain evidence="2 3">CBS 109695</strain>
    </source>
</reference>
<keyword evidence="3" id="KW-1185">Reference proteome</keyword>
<evidence type="ECO:0000313" key="3">
    <source>
        <dbReference type="Proteomes" id="UP000076532"/>
    </source>
</evidence>